<dbReference type="RefSeq" id="WP_131976298.1">
    <property type="nucleotide sequence ID" value="NZ_SLYB01000009.1"/>
</dbReference>
<reference evidence="1 2" key="1">
    <citation type="submission" date="2019-03" db="EMBL/GenBank/DDBJ databases">
        <title>Genomic Encyclopedia of Type Strains, Phase IV (KMG-IV): sequencing the most valuable type-strain genomes for metagenomic binning, comparative biology and taxonomic classification.</title>
        <authorList>
            <person name="Goeker M."/>
        </authorList>
    </citation>
    <scope>NUCLEOTIDE SEQUENCE [LARGE SCALE GENOMIC DNA]</scope>
    <source>
        <strain evidence="1 2">DSM 28404</strain>
    </source>
</reference>
<sequence>MNSRHAKETLLNEAINHYEKSAQIYVFMSLWSDNEPYSIDDVVILLKERIERLERYFDEYPNSEMALAELSISRRKLKIMSKRQQILNELGQVQ</sequence>
<evidence type="ECO:0000313" key="1">
    <source>
        <dbReference type="EMBL" id="TCP95335.1"/>
    </source>
</evidence>
<accession>A0A4R2T0E7</accession>
<evidence type="ECO:0000313" key="2">
    <source>
        <dbReference type="Proteomes" id="UP000295763"/>
    </source>
</evidence>
<protein>
    <submittedName>
        <fullName evidence="1">Uncharacterized protein</fullName>
    </submittedName>
</protein>
<proteinExistence type="predicted"/>
<keyword evidence="2" id="KW-1185">Reference proteome</keyword>
<dbReference type="OrthoDB" id="5681421at2"/>
<organism evidence="1 2">
    <name type="scientific">Cricetibacter osteomyelitidis</name>
    <dbReference type="NCBI Taxonomy" id="1521931"/>
    <lineage>
        <taxon>Bacteria</taxon>
        <taxon>Pseudomonadati</taxon>
        <taxon>Pseudomonadota</taxon>
        <taxon>Gammaproteobacteria</taxon>
        <taxon>Pasteurellales</taxon>
        <taxon>Pasteurellaceae</taxon>
        <taxon>Cricetibacter</taxon>
    </lineage>
</organism>
<name>A0A4R2T0E7_9PAST</name>
<comment type="caution">
    <text evidence="1">The sequence shown here is derived from an EMBL/GenBank/DDBJ whole genome shotgun (WGS) entry which is preliminary data.</text>
</comment>
<dbReference type="EMBL" id="SLYB01000009">
    <property type="protein sequence ID" value="TCP95335.1"/>
    <property type="molecule type" value="Genomic_DNA"/>
</dbReference>
<dbReference type="AlphaFoldDB" id="A0A4R2T0E7"/>
<gene>
    <name evidence="1" type="ORF">EDC44_10927</name>
</gene>
<dbReference type="Proteomes" id="UP000295763">
    <property type="component" value="Unassembled WGS sequence"/>
</dbReference>